<reference evidence="3" key="1">
    <citation type="submission" date="2022-11" db="EMBL/GenBank/DDBJ databases">
        <authorList>
            <person name="Graham C."/>
            <person name="Newman J.D."/>
        </authorList>
    </citation>
    <scope>NUCLEOTIDE SEQUENCE</scope>
    <source>
        <strain evidence="3">DSM 19486</strain>
    </source>
</reference>
<evidence type="ECO:0000313" key="4">
    <source>
        <dbReference type="Proteomes" id="UP001142592"/>
    </source>
</evidence>
<evidence type="ECO:0000259" key="1">
    <source>
        <dbReference type="Pfam" id="PF00534"/>
    </source>
</evidence>
<dbReference type="Gene3D" id="3.40.50.2000">
    <property type="entry name" value="Glycogen Phosphorylase B"/>
    <property type="match status" value="2"/>
</dbReference>
<dbReference type="GO" id="GO:0016757">
    <property type="term" value="F:glycosyltransferase activity"/>
    <property type="evidence" value="ECO:0007669"/>
    <property type="project" value="InterPro"/>
</dbReference>
<feature type="domain" description="Glycosyltransferase subfamily 4-like N-terminal" evidence="2">
    <location>
        <begin position="19"/>
        <end position="175"/>
    </location>
</feature>
<keyword evidence="4" id="KW-1185">Reference proteome</keyword>
<dbReference type="Proteomes" id="UP001142592">
    <property type="component" value="Unassembled WGS sequence"/>
</dbReference>
<evidence type="ECO:0000259" key="2">
    <source>
        <dbReference type="Pfam" id="PF13439"/>
    </source>
</evidence>
<accession>A0A9X3IBB7</accession>
<dbReference type="PANTHER" id="PTHR12526:SF595">
    <property type="entry name" value="BLL5217 PROTEIN"/>
    <property type="match status" value="1"/>
</dbReference>
<dbReference type="AlphaFoldDB" id="A0A9X3IBB7"/>
<dbReference type="RefSeq" id="WP_266271029.1">
    <property type="nucleotide sequence ID" value="NZ_JAPJUH010000007.1"/>
</dbReference>
<comment type="caution">
    <text evidence="3">The sequence shown here is derived from an EMBL/GenBank/DDBJ whole genome shotgun (WGS) entry which is preliminary data.</text>
</comment>
<dbReference type="EMBL" id="JAPJUH010000007">
    <property type="protein sequence ID" value="MCX3267250.1"/>
    <property type="molecule type" value="Genomic_DNA"/>
</dbReference>
<dbReference type="PANTHER" id="PTHR12526">
    <property type="entry name" value="GLYCOSYLTRANSFERASE"/>
    <property type="match status" value="1"/>
</dbReference>
<dbReference type="Pfam" id="PF13439">
    <property type="entry name" value="Glyco_transf_4"/>
    <property type="match status" value="1"/>
</dbReference>
<name>A0A9X3IBB7_9SPHI</name>
<dbReference type="InterPro" id="IPR028098">
    <property type="entry name" value="Glyco_trans_4-like_N"/>
</dbReference>
<dbReference type="Pfam" id="PF00534">
    <property type="entry name" value="Glycos_transf_1"/>
    <property type="match status" value="1"/>
</dbReference>
<dbReference type="SUPFAM" id="SSF53756">
    <property type="entry name" value="UDP-Glycosyltransferase/glycogen phosphorylase"/>
    <property type="match status" value="1"/>
</dbReference>
<feature type="domain" description="Glycosyl transferase family 1" evidence="1">
    <location>
        <begin position="184"/>
        <end position="317"/>
    </location>
</feature>
<organism evidence="3 4">
    <name type="scientific">Pedobacter agri</name>
    <dbReference type="NCBI Taxonomy" id="454586"/>
    <lineage>
        <taxon>Bacteria</taxon>
        <taxon>Pseudomonadati</taxon>
        <taxon>Bacteroidota</taxon>
        <taxon>Sphingobacteriia</taxon>
        <taxon>Sphingobacteriales</taxon>
        <taxon>Sphingobacteriaceae</taxon>
        <taxon>Pedobacter</taxon>
    </lineage>
</organism>
<dbReference type="CDD" id="cd03802">
    <property type="entry name" value="GT4_AviGT4-like"/>
    <property type="match status" value="1"/>
</dbReference>
<proteinExistence type="predicted"/>
<sequence length="361" mass="40231">MKIGIIAHLKHPIKAPFAGGLEVFTHQITTLLTQRGHEVILFASSQSDPNLPLEPILSDDHYDAHTGVRIKKKDLPSEYIAEHHAYLNLMMSVDDYGLDIIFNNSLHYIPITMANAIKTPMLTVLHTPPFYELELAIKAERRHPVMNYATVSQQSAKNWQQLVNHCTVIPNGIVTNDWKPRLTESEESYAIWFGRIHPDKGLHLAIEACKKAGIKLKVAGGIADQRYFDRMISPLLDKNIELLGLLNQQELNNVIGQAKVCLITPCWQEPFGLVVAEAMVCGTPIVGFKMGALPELVDEHCGVLVEFPDTDALANAIPVASQLDRLAVAQSANRFDIHKMIDSYEKLLETLAKKQPVKQAS</sequence>
<gene>
    <name evidence="3" type="ORF">OQZ29_20985</name>
</gene>
<protein>
    <submittedName>
        <fullName evidence="3">Glycosyltransferase family 4 protein</fullName>
    </submittedName>
</protein>
<dbReference type="InterPro" id="IPR001296">
    <property type="entry name" value="Glyco_trans_1"/>
</dbReference>
<evidence type="ECO:0000313" key="3">
    <source>
        <dbReference type="EMBL" id="MCX3267250.1"/>
    </source>
</evidence>